<dbReference type="InterPro" id="IPR050300">
    <property type="entry name" value="GDXG_lipolytic_enzyme"/>
</dbReference>
<evidence type="ECO:0000256" key="2">
    <source>
        <dbReference type="SAM" id="SignalP"/>
    </source>
</evidence>
<evidence type="ECO:0000256" key="1">
    <source>
        <dbReference type="ARBA" id="ARBA00022801"/>
    </source>
</evidence>
<sequence length="327" mass="36733">MKYKLICIVLLLCCIKMRAQSYAGLTGQRDTSYGNYSAYESTKKTHPDIKLITDFVIPSVAEEKNIVYKRTSANRQLLMDAFYPKEKSNHKRIPLIMIHGGGWRTGNRTQHYPLAQKLAALGYVVFTPEYRLSTEALFPAAVYDLKEAIRFIRRNASTYHIDTAKLVAMGFSAGGELAAFLGVTGNLPLFEGNDGERSSVPTHVNAVVDMDGILSFTHPESGEGDDSKRTSAATYWFGYPRKGNEKIWETGSSLTYAGSSTPPTLFLNSSVDRMHAGREDYIRILNGYNTYTEVHTFEGAPHGFPLFEPWFEPMVNYIDGFLKKVFR</sequence>
<evidence type="ECO:0000313" key="5">
    <source>
        <dbReference type="Proteomes" id="UP000753802"/>
    </source>
</evidence>
<organism evidence="4 5">
    <name type="scientific">Sediminibacterium roseum</name>
    <dbReference type="NCBI Taxonomy" id="1978412"/>
    <lineage>
        <taxon>Bacteria</taxon>
        <taxon>Pseudomonadati</taxon>
        <taxon>Bacteroidota</taxon>
        <taxon>Chitinophagia</taxon>
        <taxon>Chitinophagales</taxon>
        <taxon>Chitinophagaceae</taxon>
        <taxon>Sediminibacterium</taxon>
    </lineage>
</organism>
<dbReference type="RefSeq" id="WP_161820105.1">
    <property type="nucleotide sequence ID" value="NZ_JAACJS010000015.1"/>
</dbReference>
<dbReference type="InterPro" id="IPR049492">
    <property type="entry name" value="BD-FAE-like_dom"/>
</dbReference>
<keyword evidence="5" id="KW-1185">Reference proteome</keyword>
<accession>A0ABX0A0L5</accession>
<name>A0ABX0A0L5_9BACT</name>
<proteinExistence type="predicted"/>
<dbReference type="EMBL" id="JAACJS010000015">
    <property type="protein sequence ID" value="NCI51838.1"/>
    <property type="molecule type" value="Genomic_DNA"/>
</dbReference>
<feature type="signal peptide" evidence="2">
    <location>
        <begin position="1"/>
        <end position="23"/>
    </location>
</feature>
<gene>
    <name evidence="4" type="ORF">GWC95_18080</name>
</gene>
<dbReference type="GO" id="GO:0016787">
    <property type="term" value="F:hydrolase activity"/>
    <property type="evidence" value="ECO:0007669"/>
    <property type="project" value="UniProtKB-KW"/>
</dbReference>
<feature type="chain" id="PRO_5045774696" evidence="2">
    <location>
        <begin position="24"/>
        <end position="327"/>
    </location>
</feature>
<feature type="domain" description="BD-FAE-like" evidence="3">
    <location>
        <begin position="79"/>
        <end position="273"/>
    </location>
</feature>
<dbReference type="Gene3D" id="3.40.50.1820">
    <property type="entry name" value="alpha/beta hydrolase"/>
    <property type="match status" value="1"/>
</dbReference>
<dbReference type="PANTHER" id="PTHR48081">
    <property type="entry name" value="AB HYDROLASE SUPERFAMILY PROTEIN C4A8.06C"/>
    <property type="match status" value="1"/>
</dbReference>
<dbReference type="InterPro" id="IPR029058">
    <property type="entry name" value="AB_hydrolase_fold"/>
</dbReference>
<keyword evidence="2" id="KW-0732">Signal</keyword>
<comment type="caution">
    <text evidence="4">The sequence shown here is derived from an EMBL/GenBank/DDBJ whole genome shotgun (WGS) entry which is preliminary data.</text>
</comment>
<evidence type="ECO:0000259" key="3">
    <source>
        <dbReference type="Pfam" id="PF20434"/>
    </source>
</evidence>
<evidence type="ECO:0000313" key="4">
    <source>
        <dbReference type="EMBL" id="NCI51838.1"/>
    </source>
</evidence>
<protein>
    <submittedName>
        <fullName evidence="4">Alpha/beta hydrolase</fullName>
    </submittedName>
</protein>
<keyword evidence="1 4" id="KW-0378">Hydrolase</keyword>
<dbReference type="Pfam" id="PF20434">
    <property type="entry name" value="BD-FAE"/>
    <property type="match status" value="1"/>
</dbReference>
<reference evidence="4 5" key="1">
    <citation type="submission" date="2020-01" db="EMBL/GenBank/DDBJ databases">
        <title>Genome analysis.</title>
        <authorList>
            <person name="Wu S."/>
            <person name="Wang G."/>
        </authorList>
    </citation>
    <scope>NUCLEOTIDE SEQUENCE [LARGE SCALE GENOMIC DNA]</scope>
    <source>
        <strain evidence="4 5">SYL130</strain>
    </source>
</reference>
<dbReference type="Proteomes" id="UP000753802">
    <property type="component" value="Unassembled WGS sequence"/>
</dbReference>
<dbReference type="PANTHER" id="PTHR48081:SF13">
    <property type="entry name" value="ALPHA_BETA HYDROLASE"/>
    <property type="match status" value="1"/>
</dbReference>
<dbReference type="SUPFAM" id="SSF53474">
    <property type="entry name" value="alpha/beta-Hydrolases"/>
    <property type="match status" value="1"/>
</dbReference>